<evidence type="ECO:0000256" key="3">
    <source>
        <dbReference type="ARBA" id="ARBA00022884"/>
    </source>
</evidence>
<comment type="similarity">
    <text evidence="1 7">Belongs to the universal ribosomal protein uL18 family.</text>
</comment>
<reference evidence="8 9" key="1">
    <citation type="journal article" date="2016" name="Nat. Commun.">
        <title>Thousands of microbial genomes shed light on interconnected biogeochemical processes in an aquifer system.</title>
        <authorList>
            <person name="Anantharaman K."/>
            <person name="Brown C.T."/>
            <person name="Hug L.A."/>
            <person name="Sharon I."/>
            <person name="Castelle C.J."/>
            <person name="Probst A.J."/>
            <person name="Thomas B.C."/>
            <person name="Singh A."/>
            <person name="Wilkins M.J."/>
            <person name="Karaoz U."/>
            <person name="Brodie E.L."/>
            <person name="Williams K.H."/>
            <person name="Hubbard S.S."/>
            <person name="Banfield J.F."/>
        </authorList>
    </citation>
    <scope>NUCLEOTIDE SEQUENCE [LARGE SCALE GENOMIC DNA]</scope>
</reference>
<dbReference type="Proteomes" id="UP000176300">
    <property type="component" value="Unassembled WGS sequence"/>
</dbReference>
<name>A0A1F6NHI5_9BACT</name>
<dbReference type="GO" id="GO:0022625">
    <property type="term" value="C:cytosolic large ribosomal subunit"/>
    <property type="evidence" value="ECO:0007669"/>
    <property type="project" value="TreeGrafter"/>
</dbReference>
<evidence type="ECO:0000256" key="6">
    <source>
        <dbReference type="ARBA" id="ARBA00035197"/>
    </source>
</evidence>
<dbReference type="SUPFAM" id="SSF53137">
    <property type="entry name" value="Translational machinery components"/>
    <property type="match status" value="1"/>
</dbReference>
<dbReference type="InterPro" id="IPR057268">
    <property type="entry name" value="Ribosomal_L18"/>
</dbReference>
<keyword evidence="3 7" id="KW-0694">RNA-binding</keyword>
<dbReference type="STRING" id="1798697.A2373_01595"/>
<dbReference type="GO" id="GO:0003735">
    <property type="term" value="F:structural constituent of ribosome"/>
    <property type="evidence" value="ECO:0007669"/>
    <property type="project" value="InterPro"/>
</dbReference>
<dbReference type="GO" id="GO:0006412">
    <property type="term" value="P:translation"/>
    <property type="evidence" value="ECO:0007669"/>
    <property type="project" value="UniProtKB-UniRule"/>
</dbReference>
<evidence type="ECO:0000256" key="5">
    <source>
        <dbReference type="ARBA" id="ARBA00023274"/>
    </source>
</evidence>
<evidence type="ECO:0000313" key="8">
    <source>
        <dbReference type="EMBL" id="OGH83230.1"/>
    </source>
</evidence>
<accession>A0A1F6NHI5</accession>
<gene>
    <name evidence="7" type="primary">rplR</name>
    <name evidence="8" type="ORF">A2373_01595</name>
</gene>
<evidence type="ECO:0000256" key="4">
    <source>
        <dbReference type="ARBA" id="ARBA00022980"/>
    </source>
</evidence>
<sequence>MRNIKTIKKSRRHARIRAMLSGTAERPRLHVSKTLTGLYLQLIDDNAGKTLASVNSKKDLPKKGDAGERKAKVAQSYLLGKVLAEKALAAGIKAAVFDRGGNRYHGRVKAVAEGARDGGLEF</sequence>
<evidence type="ECO:0000313" key="9">
    <source>
        <dbReference type="Proteomes" id="UP000176300"/>
    </source>
</evidence>
<dbReference type="PANTHER" id="PTHR12899:SF3">
    <property type="entry name" value="LARGE RIBOSOMAL SUBUNIT PROTEIN UL18M"/>
    <property type="match status" value="1"/>
</dbReference>
<keyword evidence="5 7" id="KW-0687">Ribonucleoprotein</keyword>
<comment type="function">
    <text evidence="7">This is one of the proteins that bind and probably mediate the attachment of the 5S RNA into the large ribosomal subunit, where it forms part of the central protuberance.</text>
</comment>
<evidence type="ECO:0000256" key="2">
    <source>
        <dbReference type="ARBA" id="ARBA00022730"/>
    </source>
</evidence>
<dbReference type="HAMAP" id="MF_01337_B">
    <property type="entry name" value="Ribosomal_uL18_B"/>
    <property type="match status" value="1"/>
</dbReference>
<dbReference type="PANTHER" id="PTHR12899">
    <property type="entry name" value="39S RIBOSOMAL PROTEIN L18, MITOCHONDRIAL"/>
    <property type="match status" value="1"/>
</dbReference>
<dbReference type="CDD" id="cd00432">
    <property type="entry name" value="Ribosomal_L18_L5e"/>
    <property type="match status" value="1"/>
</dbReference>
<organism evidence="8 9">
    <name type="scientific">Candidatus Magasanikbacteria bacterium RIFOXYB1_FULL_40_15</name>
    <dbReference type="NCBI Taxonomy" id="1798697"/>
    <lineage>
        <taxon>Bacteria</taxon>
        <taxon>Candidatus Magasanikiibacteriota</taxon>
    </lineage>
</organism>
<dbReference type="InterPro" id="IPR004389">
    <property type="entry name" value="Ribosomal_uL18_bac-type"/>
</dbReference>
<dbReference type="InterPro" id="IPR005484">
    <property type="entry name" value="Ribosomal_uL18_bac/plant/anim"/>
</dbReference>
<evidence type="ECO:0000256" key="1">
    <source>
        <dbReference type="ARBA" id="ARBA00007116"/>
    </source>
</evidence>
<dbReference type="GO" id="GO:0008097">
    <property type="term" value="F:5S rRNA binding"/>
    <property type="evidence" value="ECO:0007669"/>
    <property type="project" value="TreeGrafter"/>
</dbReference>
<proteinExistence type="inferred from homology"/>
<protein>
    <recommendedName>
        <fullName evidence="6 7">Large ribosomal subunit protein uL18</fullName>
    </recommendedName>
</protein>
<dbReference type="AlphaFoldDB" id="A0A1F6NHI5"/>
<dbReference type="Pfam" id="PF00861">
    <property type="entry name" value="Ribosomal_L18p"/>
    <property type="match status" value="1"/>
</dbReference>
<dbReference type="FunFam" id="3.30.420.100:FF:000001">
    <property type="entry name" value="50S ribosomal protein L18"/>
    <property type="match status" value="1"/>
</dbReference>
<dbReference type="NCBIfam" id="TIGR00060">
    <property type="entry name" value="L18_bact"/>
    <property type="match status" value="1"/>
</dbReference>
<evidence type="ECO:0000256" key="7">
    <source>
        <dbReference type="HAMAP-Rule" id="MF_01337"/>
    </source>
</evidence>
<dbReference type="EMBL" id="MFQS01000017">
    <property type="protein sequence ID" value="OGH83230.1"/>
    <property type="molecule type" value="Genomic_DNA"/>
</dbReference>
<dbReference type="Gene3D" id="3.30.420.100">
    <property type="match status" value="1"/>
</dbReference>
<keyword evidence="4 7" id="KW-0689">Ribosomal protein</keyword>
<keyword evidence="2 7" id="KW-0699">rRNA-binding</keyword>
<comment type="subunit">
    <text evidence="7">Part of the 50S ribosomal subunit; part of the 5S rRNA/L5/L18/L25 subcomplex. Contacts the 5S and 23S rRNAs.</text>
</comment>
<comment type="caution">
    <text evidence="8">The sequence shown here is derived from an EMBL/GenBank/DDBJ whole genome shotgun (WGS) entry which is preliminary data.</text>
</comment>